<evidence type="ECO:0000313" key="3">
    <source>
        <dbReference type="Proteomes" id="UP000785653"/>
    </source>
</evidence>
<feature type="transmembrane region" description="Helical" evidence="1">
    <location>
        <begin position="200"/>
        <end position="220"/>
    </location>
</feature>
<accession>A0A930LVG1</accession>
<evidence type="ECO:0000313" key="2">
    <source>
        <dbReference type="EMBL" id="MBF1674133.1"/>
    </source>
</evidence>
<keyword evidence="1" id="KW-0472">Membrane</keyword>
<dbReference type="PANTHER" id="PTHR37314:SF4">
    <property type="entry name" value="UPF0700 TRANSMEMBRANE PROTEIN YOAK"/>
    <property type="match status" value="1"/>
</dbReference>
<evidence type="ECO:0000256" key="1">
    <source>
        <dbReference type="SAM" id="Phobius"/>
    </source>
</evidence>
<dbReference type="PANTHER" id="PTHR37314">
    <property type="entry name" value="SLR0142 PROTEIN"/>
    <property type="match status" value="1"/>
</dbReference>
<feature type="transmembrane region" description="Helical" evidence="1">
    <location>
        <begin position="124"/>
        <end position="143"/>
    </location>
</feature>
<dbReference type="AlphaFoldDB" id="A0A930LVG1"/>
<organism evidence="2 3">
    <name type="scientific">Rothia mucilaginosa</name>
    <dbReference type="NCBI Taxonomy" id="43675"/>
    <lineage>
        <taxon>Bacteria</taxon>
        <taxon>Bacillati</taxon>
        <taxon>Actinomycetota</taxon>
        <taxon>Actinomycetes</taxon>
        <taxon>Micrococcales</taxon>
        <taxon>Micrococcaceae</taxon>
        <taxon>Rothia</taxon>
    </lineage>
</organism>
<dbReference type="Pfam" id="PF06912">
    <property type="entry name" value="DUF1275"/>
    <property type="match status" value="1"/>
</dbReference>
<reference evidence="2" key="1">
    <citation type="submission" date="2020-04" db="EMBL/GenBank/DDBJ databases">
        <title>Deep metagenomics examines the oral microbiome during advanced dental caries in children, revealing novel taxa and co-occurrences with host molecules.</title>
        <authorList>
            <person name="Baker J.L."/>
            <person name="Morton J.T."/>
            <person name="Dinis M."/>
            <person name="Alvarez R."/>
            <person name="Tran N.C."/>
            <person name="Knight R."/>
            <person name="Edlund A."/>
        </authorList>
    </citation>
    <scope>NUCLEOTIDE SEQUENCE</scope>
    <source>
        <strain evidence="2">JCVI_47_bin.3</strain>
    </source>
</reference>
<feature type="transmembrane region" description="Helical" evidence="1">
    <location>
        <begin position="21"/>
        <end position="41"/>
    </location>
</feature>
<feature type="transmembrane region" description="Helical" evidence="1">
    <location>
        <begin position="69"/>
        <end position="88"/>
    </location>
</feature>
<dbReference type="InterPro" id="IPR010699">
    <property type="entry name" value="DUF1275"/>
</dbReference>
<dbReference type="Proteomes" id="UP000785653">
    <property type="component" value="Unassembled WGS sequence"/>
</dbReference>
<feature type="transmembrane region" description="Helical" evidence="1">
    <location>
        <begin position="100"/>
        <end position="118"/>
    </location>
</feature>
<keyword evidence="1" id="KW-0812">Transmembrane</keyword>
<dbReference type="EMBL" id="JABZXS010000171">
    <property type="protein sequence ID" value="MBF1674133.1"/>
    <property type="molecule type" value="Genomic_DNA"/>
</dbReference>
<dbReference type="RefSeq" id="WP_049354739.1">
    <property type="nucleotide sequence ID" value="NZ_CAUSJH010000001.1"/>
</dbReference>
<protein>
    <submittedName>
        <fullName evidence="2">DUF1275 domain-containing protein</fullName>
    </submittedName>
</protein>
<name>A0A930LVG1_9MICC</name>
<gene>
    <name evidence="2" type="ORF">HXO65_08030</name>
</gene>
<comment type="caution">
    <text evidence="2">The sequence shown here is derived from an EMBL/GenBank/DDBJ whole genome shotgun (WGS) entry which is preliminary data.</text>
</comment>
<keyword evidence="1" id="KW-1133">Transmembrane helix</keyword>
<sequence>MLHHLREMLHRIPAPRRYGRVMALLLASLGGAVDVFSHIHYEALVATQTGNFILLIADLHRDAPHVVHLRWLSVILFSFGYLAGHFIHDLLGQRARMRHWRIGTLLPFLLVCFAVPFMDRTLSNSFQVGALAFTVGLMIHALADTRIGENPFSLFMTSGNWRKMLSAWYTAGSLYLTRKTPDGDTKNEAKAQRRTALLKAIDYSLVVASFIAGVILMALVTRWFGVFSIWLAALIAGAAFCFGYQAEKKEVRENQGA</sequence>
<feature type="transmembrane region" description="Helical" evidence="1">
    <location>
        <begin position="226"/>
        <end position="244"/>
    </location>
</feature>
<proteinExistence type="predicted"/>